<dbReference type="Pfam" id="PF01582">
    <property type="entry name" value="TIR"/>
    <property type="match status" value="1"/>
</dbReference>
<dbReference type="InterPro" id="IPR044974">
    <property type="entry name" value="Disease_R_plants"/>
</dbReference>
<dbReference type="InterPro" id="IPR042197">
    <property type="entry name" value="Apaf_helical"/>
</dbReference>
<feature type="domain" description="TIR" evidence="5">
    <location>
        <begin position="17"/>
        <end position="186"/>
    </location>
</feature>
<dbReference type="InterPro" id="IPR058546">
    <property type="entry name" value="RPS4B/Roq1-like_LRR"/>
</dbReference>
<dbReference type="Gene3D" id="3.40.50.10140">
    <property type="entry name" value="Toll/interleukin-1 receptor homology (TIR) domain"/>
    <property type="match status" value="1"/>
</dbReference>
<dbReference type="Pfam" id="PF00931">
    <property type="entry name" value="NB-ARC"/>
    <property type="match status" value="1"/>
</dbReference>
<keyword evidence="6" id="KW-1185">Reference proteome</keyword>
<evidence type="ECO:0000256" key="3">
    <source>
        <dbReference type="ARBA" id="ARBA00022821"/>
    </source>
</evidence>
<protein>
    <submittedName>
        <fullName evidence="7">TMV resistance protein N-like isoform X1</fullName>
    </submittedName>
</protein>
<keyword evidence="4" id="KW-0472">Membrane</keyword>
<dbReference type="InterPro" id="IPR000157">
    <property type="entry name" value="TIR_dom"/>
</dbReference>
<keyword evidence="3" id="KW-0611">Plant defense</keyword>
<keyword evidence="2" id="KW-0677">Repeat</keyword>
<dbReference type="InterPro" id="IPR027417">
    <property type="entry name" value="P-loop_NTPase"/>
</dbReference>
<organism evidence="6 7">
    <name type="scientific">Prunus mume</name>
    <name type="common">Japanese apricot</name>
    <name type="synonym">Armeniaca mume</name>
    <dbReference type="NCBI Taxonomy" id="102107"/>
    <lineage>
        <taxon>Eukaryota</taxon>
        <taxon>Viridiplantae</taxon>
        <taxon>Streptophyta</taxon>
        <taxon>Embryophyta</taxon>
        <taxon>Tracheophyta</taxon>
        <taxon>Spermatophyta</taxon>
        <taxon>Magnoliopsida</taxon>
        <taxon>eudicotyledons</taxon>
        <taxon>Gunneridae</taxon>
        <taxon>Pentapetalae</taxon>
        <taxon>rosids</taxon>
        <taxon>fabids</taxon>
        <taxon>Rosales</taxon>
        <taxon>Rosaceae</taxon>
        <taxon>Amygdaloideae</taxon>
        <taxon>Amygdaleae</taxon>
        <taxon>Prunus</taxon>
    </lineage>
</organism>
<reference evidence="6" key="1">
    <citation type="journal article" date="2012" name="Nat. Commun.">
        <title>The genome of Prunus mume.</title>
        <authorList>
            <person name="Zhang Q."/>
            <person name="Chen W."/>
            <person name="Sun L."/>
            <person name="Zhao F."/>
            <person name="Huang B."/>
            <person name="Yang W."/>
            <person name="Tao Y."/>
            <person name="Wang J."/>
            <person name="Yuan Z."/>
            <person name="Fan G."/>
            <person name="Xing Z."/>
            <person name="Han C."/>
            <person name="Pan H."/>
            <person name="Zhong X."/>
            <person name="Shi W."/>
            <person name="Liang X."/>
            <person name="Du D."/>
            <person name="Sun F."/>
            <person name="Xu Z."/>
            <person name="Hao R."/>
            <person name="Lv T."/>
            <person name="Lv Y."/>
            <person name="Zheng Z."/>
            <person name="Sun M."/>
            <person name="Luo L."/>
            <person name="Cai M."/>
            <person name="Gao Y."/>
            <person name="Wang J."/>
            <person name="Yin Y."/>
            <person name="Xu X."/>
            <person name="Cheng T."/>
            <person name="Wang J."/>
        </authorList>
    </citation>
    <scope>NUCLEOTIDE SEQUENCE [LARGE SCALE GENOMIC DNA]</scope>
</reference>
<dbReference type="Gene3D" id="3.80.10.10">
    <property type="entry name" value="Ribonuclease Inhibitor"/>
    <property type="match status" value="2"/>
</dbReference>
<evidence type="ECO:0000313" key="7">
    <source>
        <dbReference type="RefSeq" id="XP_008232625.2"/>
    </source>
</evidence>
<dbReference type="Gene3D" id="3.40.50.300">
    <property type="entry name" value="P-loop containing nucleotide triphosphate hydrolases"/>
    <property type="match status" value="1"/>
</dbReference>
<dbReference type="GeneID" id="103331753"/>
<dbReference type="SUPFAM" id="SSF52540">
    <property type="entry name" value="P-loop containing nucleoside triphosphate hydrolases"/>
    <property type="match status" value="1"/>
</dbReference>
<dbReference type="SMART" id="SM00255">
    <property type="entry name" value="TIR"/>
    <property type="match status" value="1"/>
</dbReference>
<dbReference type="Gene3D" id="1.10.8.430">
    <property type="entry name" value="Helical domain of apoptotic protease-activating factors"/>
    <property type="match status" value="1"/>
</dbReference>
<dbReference type="PROSITE" id="PS50104">
    <property type="entry name" value="TIR"/>
    <property type="match status" value="1"/>
</dbReference>
<dbReference type="InterPro" id="IPR058192">
    <property type="entry name" value="WHD_ROQ1-like"/>
</dbReference>
<dbReference type="Pfam" id="PF23282">
    <property type="entry name" value="WHD_ROQ1"/>
    <property type="match status" value="1"/>
</dbReference>
<dbReference type="Proteomes" id="UP000694861">
    <property type="component" value="Linkage group LG5"/>
</dbReference>
<dbReference type="RefSeq" id="XP_008232625.2">
    <property type="nucleotide sequence ID" value="XM_008234403.2"/>
</dbReference>
<proteinExistence type="predicted"/>
<sequence length="1173" mass="131549">MALVRAQDASSSENFPCRYDVFLSFRGEDTRKTFTDHLYTAFVNSGIHTFRDDDELERGENIKPGLQEAIQESRSSVIVFSKDYASSKWCLDELVLILERKRISGHVVLPVFYDVDPSEVRKQTGSLEKAFAGHQKNRSLNKDKVNVWKAALTEAANLGGMVLQNEADGHESKFINKIVKVIEGKLRRNPLSVAPYLIGMDHRVKEINLWLQDGSSDVGILVVYGIGGIGKTTIAQVVYNSNFKRFKGSSFLENIREISEGRNGLVQMQIQLLSDILNGREVTVRSVSEGILKIKDVISCKKVLLVLDDVDHLSQFDAILRMRDCFYPGSKIIVTTRCAGLFKAEVVKVHNVDTFNHDESLELFSWHAFGQDHPIEGYTKLSEKVVSQSGGLPLALKTLGSSLSGQSIAVWESALKKLEVIPNGDIMNKLKISYDSLQDNHDQDLFLHVACFFIGKDKDVTVKILNGCDFYTTVGIQNLIDICLVTIDGDNKLRMHQMIRDMGREIVRLESKEPEKRSRLWYRKDSLSVLREKNGSKKIGGLALHMYHVETPSGNSNKVVLETNAFTRMVKLRLLQLSYVQLNGDYEEFPKGLRWLYWLEFPLDSIPSDFRLESLVVLEMHDSSLRKIWKGTKFLQSLKILDLSGSCILTETGDFSLVPNLERLILEDCVSLVDVHESIGNLEKLVHLNMKNCKNIRKLPKRISMLKSLETLILSGCSSLNEFPMEMGEMESLEVFKADDIPIGQLPTLPYTLVVLSLINCNLSDDAFPREFDSIPALQRLDLSQNPICSLPHCIRGLTGLDQLAFGQCTRLKSLVGLPRVKMLIVIRCDSLEKVAFQSISCIPGRFISGFTSKLVEIEYWYKLEPIGRVDAEMRNLLGLCNLESMEAIRLYTPDWLSSAAGTMRPIQGLHEYGIFSTFLPGSHVPGQFSNKSKGSSISFIVPVIPILKIRGLNIFSVYENSILTNRFCTIMSPVIAKVTNKSKGLKWIYAPACYGVPDGDNGVIWLSHWKLGDHQLEGGDEVTVSVFTQHSFQVTECGVQLVHEQEDKGAQHNSADPCYPFDIGGSLPEFIPGTYLMWGGPVNGDGRDYVFSWTKEDWFKGIFGDSNEETGIEKEERKLQGDESLALAEATAVRLVEAERASNNSRRRGCKIIIILAAVFVLLLSLLLSPSE</sequence>
<keyword evidence="4" id="KW-1133">Transmembrane helix</keyword>
<dbReference type="SUPFAM" id="SSF52058">
    <property type="entry name" value="L domain-like"/>
    <property type="match status" value="1"/>
</dbReference>
<dbReference type="PRINTS" id="PR00364">
    <property type="entry name" value="DISEASERSIST"/>
</dbReference>
<evidence type="ECO:0000256" key="2">
    <source>
        <dbReference type="ARBA" id="ARBA00022737"/>
    </source>
</evidence>
<dbReference type="PANTHER" id="PTHR11017">
    <property type="entry name" value="LEUCINE-RICH REPEAT-CONTAINING PROTEIN"/>
    <property type="match status" value="1"/>
</dbReference>
<feature type="transmembrane region" description="Helical" evidence="4">
    <location>
        <begin position="1153"/>
        <end position="1170"/>
    </location>
</feature>
<dbReference type="InterPro" id="IPR002182">
    <property type="entry name" value="NB-ARC"/>
</dbReference>
<evidence type="ECO:0000256" key="4">
    <source>
        <dbReference type="SAM" id="Phobius"/>
    </source>
</evidence>
<dbReference type="InterPro" id="IPR032675">
    <property type="entry name" value="LRR_dom_sf"/>
</dbReference>
<dbReference type="SUPFAM" id="SSF52200">
    <property type="entry name" value="Toll/Interleukin receptor TIR domain"/>
    <property type="match status" value="1"/>
</dbReference>
<evidence type="ECO:0000256" key="1">
    <source>
        <dbReference type="ARBA" id="ARBA00022614"/>
    </source>
</evidence>
<keyword evidence="1" id="KW-0433">Leucine-rich repeat</keyword>
<reference evidence="7" key="2">
    <citation type="submission" date="2025-08" db="UniProtKB">
        <authorList>
            <consortium name="RefSeq"/>
        </authorList>
    </citation>
    <scope>IDENTIFICATION</scope>
</reference>
<dbReference type="PANTHER" id="PTHR11017:SF563">
    <property type="entry name" value="TMV RESISTANCE PROTEIN N-LIKE"/>
    <property type="match status" value="1"/>
</dbReference>
<dbReference type="Pfam" id="PF23286">
    <property type="entry name" value="LRR_13"/>
    <property type="match status" value="1"/>
</dbReference>
<gene>
    <name evidence="7" type="primary">LOC103331753</name>
</gene>
<dbReference type="InterPro" id="IPR035897">
    <property type="entry name" value="Toll_tir_struct_dom_sf"/>
</dbReference>
<accession>A0ABM0P0H5</accession>
<name>A0ABM0P0H5_PRUMU</name>
<evidence type="ECO:0000313" key="6">
    <source>
        <dbReference type="Proteomes" id="UP000694861"/>
    </source>
</evidence>
<keyword evidence="4" id="KW-0812">Transmembrane</keyword>
<evidence type="ECO:0000259" key="5">
    <source>
        <dbReference type="PROSITE" id="PS50104"/>
    </source>
</evidence>